<reference evidence="1 2" key="1">
    <citation type="submission" date="2021-07" db="EMBL/GenBank/DDBJ databases">
        <title>Paenibacillus radiodurans sp. nov., isolated from the southeastern edge of Tengger Desert.</title>
        <authorList>
            <person name="Zhang G."/>
        </authorList>
    </citation>
    <scope>NUCLEOTIDE SEQUENCE [LARGE SCALE GENOMIC DNA]</scope>
    <source>
        <strain evidence="1 2">CCM 7311</strain>
    </source>
</reference>
<evidence type="ECO:0000313" key="2">
    <source>
        <dbReference type="Proteomes" id="UP001519887"/>
    </source>
</evidence>
<dbReference type="EMBL" id="JAHZIK010000702">
    <property type="protein sequence ID" value="MBW7456926.1"/>
    <property type="molecule type" value="Genomic_DNA"/>
</dbReference>
<keyword evidence="2" id="KW-1185">Reference proteome</keyword>
<sequence length="155" mass="16581">LTGAFSISAKLESVNADNPAKGMAGVMIRQGTGVDDVYAALFVRNGQLIAQYRKGGPWSEEVLNKAVTGPIWLKVERQSALNLIRTYTSSDGINWTLNVTTKSGETQDTTANFWAWHEAGTELNAGVFVSAAEAGKSVSAVFSNIKDTASWPNTP</sequence>
<evidence type="ECO:0000313" key="1">
    <source>
        <dbReference type="EMBL" id="MBW7456926.1"/>
    </source>
</evidence>
<protein>
    <submittedName>
        <fullName evidence="1">Uncharacterized protein</fullName>
    </submittedName>
</protein>
<comment type="caution">
    <text evidence="1">The sequence shown here is derived from an EMBL/GenBank/DDBJ whole genome shotgun (WGS) entry which is preliminary data.</text>
</comment>
<organism evidence="1 2">
    <name type="scientific">Paenibacillus sepulcri</name>
    <dbReference type="NCBI Taxonomy" id="359917"/>
    <lineage>
        <taxon>Bacteria</taxon>
        <taxon>Bacillati</taxon>
        <taxon>Bacillota</taxon>
        <taxon>Bacilli</taxon>
        <taxon>Bacillales</taxon>
        <taxon>Paenibacillaceae</taxon>
        <taxon>Paenibacillus</taxon>
    </lineage>
</organism>
<accession>A0ABS7C7N7</accession>
<feature type="non-terminal residue" evidence="1">
    <location>
        <position position="1"/>
    </location>
</feature>
<gene>
    <name evidence="1" type="ORF">K0U00_23090</name>
</gene>
<dbReference type="Proteomes" id="UP001519887">
    <property type="component" value="Unassembled WGS sequence"/>
</dbReference>
<proteinExistence type="predicted"/>
<name>A0ABS7C7N7_9BACL</name>